<reference evidence="2" key="1">
    <citation type="submission" date="2019-08" db="EMBL/GenBank/DDBJ databases">
        <authorList>
            <person name="Kucharzyk K."/>
            <person name="Murdoch R.W."/>
            <person name="Higgins S."/>
            <person name="Loffler F."/>
        </authorList>
    </citation>
    <scope>NUCLEOTIDE SEQUENCE</scope>
</reference>
<dbReference type="AlphaFoldDB" id="A0A645FN83"/>
<evidence type="ECO:0000256" key="1">
    <source>
        <dbReference type="SAM" id="MobiDB-lite"/>
    </source>
</evidence>
<feature type="region of interest" description="Disordered" evidence="1">
    <location>
        <begin position="1"/>
        <end position="63"/>
    </location>
</feature>
<sequence>MWPRFRRARAPVCSRSSSETTASFIREQSETSRRRTPQSRLRIGPAFSSSHERKFQSSPAPYFTASARPCRKSSSFWERRHSTSERTHSAGWKAPTRFFPSGRFAPVFPPMALSAWARRVVGHWMSRMPRIQVAAAKPAASPVTPPPRARIVSVRSIPHPARDV</sequence>
<name>A0A645FN83_9ZZZZ</name>
<organism evidence="2">
    <name type="scientific">bioreactor metagenome</name>
    <dbReference type="NCBI Taxonomy" id="1076179"/>
    <lineage>
        <taxon>unclassified sequences</taxon>
        <taxon>metagenomes</taxon>
        <taxon>ecological metagenomes</taxon>
    </lineage>
</organism>
<comment type="caution">
    <text evidence="2">The sequence shown here is derived from an EMBL/GenBank/DDBJ whole genome shotgun (WGS) entry which is preliminary data.</text>
</comment>
<accession>A0A645FN83</accession>
<proteinExistence type="predicted"/>
<protein>
    <submittedName>
        <fullName evidence="2">Uncharacterized protein</fullName>
    </submittedName>
</protein>
<evidence type="ECO:0000313" key="2">
    <source>
        <dbReference type="EMBL" id="MPN15887.1"/>
    </source>
</evidence>
<dbReference type="EMBL" id="VSSQ01062762">
    <property type="protein sequence ID" value="MPN15887.1"/>
    <property type="molecule type" value="Genomic_DNA"/>
</dbReference>
<gene>
    <name evidence="2" type="ORF">SDC9_163223</name>
</gene>
<feature type="compositionally biased region" description="Polar residues" evidence="1">
    <location>
        <begin position="14"/>
        <end position="23"/>
    </location>
</feature>